<feature type="transmembrane region" description="Helical" evidence="7">
    <location>
        <begin position="48"/>
        <end position="68"/>
    </location>
</feature>
<evidence type="ECO:0000256" key="3">
    <source>
        <dbReference type="ARBA" id="ARBA00022475"/>
    </source>
</evidence>
<keyword evidence="4 7" id="KW-0812">Transmembrane</keyword>
<sequence length="132" mass="13855">MDLLSQLLVLAGRILFAFIFIGAGFGHLRNMGHTAQIAAASGAPFPKLSAWLASLLALLGGLSVAFGFMAQIGAVLLIVFLVPTTLLTHRFWGLDNPQEANMQKVHFLKNAALLGGAVMLLCNGSGPLSLTP</sequence>
<feature type="transmembrane region" description="Helical" evidence="7">
    <location>
        <begin position="112"/>
        <end position="130"/>
    </location>
</feature>
<evidence type="ECO:0000256" key="5">
    <source>
        <dbReference type="ARBA" id="ARBA00022989"/>
    </source>
</evidence>
<comment type="caution">
    <text evidence="8">The sequence shown here is derived from an EMBL/GenBank/DDBJ whole genome shotgun (WGS) entry which is preliminary data.</text>
</comment>
<feature type="transmembrane region" description="Helical" evidence="7">
    <location>
        <begin position="75"/>
        <end position="92"/>
    </location>
</feature>
<feature type="transmembrane region" description="Helical" evidence="7">
    <location>
        <begin position="7"/>
        <end position="28"/>
    </location>
</feature>
<evidence type="ECO:0000256" key="7">
    <source>
        <dbReference type="SAM" id="Phobius"/>
    </source>
</evidence>
<organism evidence="8 9">
    <name type="scientific">Gordoniibacillus kamchatkensis</name>
    <dbReference type="NCBI Taxonomy" id="1590651"/>
    <lineage>
        <taxon>Bacteria</taxon>
        <taxon>Bacillati</taxon>
        <taxon>Bacillota</taxon>
        <taxon>Bacilli</taxon>
        <taxon>Bacillales</taxon>
        <taxon>Paenibacillaceae</taxon>
        <taxon>Gordoniibacillus</taxon>
    </lineage>
</organism>
<dbReference type="PANTHER" id="PTHR33452">
    <property type="entry name" value="OXIDOREDUCTASE CATD-RELATED"/>
    <property type="match status" value="1"/>
</dbReference>
<dbReference type="EMBL" id="JXAK01000002">
    <property type="protein sequence ID" value="KIL42360.1"/>
    <property type="molecule type" value="Genomic_DNA"/>
</dbReference>
<evidence type="ECO:0000313" key="9">
    <source>
        <dbReference type="Proteomes" id="UP000031967"/>
    </source>
</evidence>
<dbReference type="Proteomes" id="UP000031967">
    <property type="component" value="Unassembled WGS sequence"/>
</dbReference>
<dbReference type="InterPro" id="IPR051907">
    <property type="entry name" value="DoxX-like_oxidoreductase"/>
</dbReference>
<dbReference type="Pfam" id="PF07681">
    <property type="entry name" value="DoxX"/>
    <property type="match status" value="1"/>
</dbReference>
<keyword evidence="9" id="KW-1185">Reference proteome</keyword>
<proteinExistence type="inferred from homology"/>
<evidence type="ECO:0008006" key="10">
    <source>
        <dbReference type="Google" id="ProtNLM"/>
    </source>
</evidence>
<protein>
    <recommendedName>
        <fullName evidence="10">DoxX family protein</fullName>
    </recommendedName>
</protein>
<evidence type="ECO:0000256" key="1">
    <source>
        <dbReference type="ARBA" id="ARBA00004651"/>
    </source>
</evidence>
<evidence type="ECO:0000256" key="6">
    <source>
        <dbReference type="ARBA" id="ARBA00023136"/>
    </source>
</evidence>
<evidence type="ECO:0000313" key="8">
    <source>
        <dbReference type="EMBL" id="KIL42360.1"/>
    </source>
</evidence>
<dbReference type="InterPro" id="IPR032808">
    <property type="entry name" value="DoxX"/>
</dbReference>
<accession>A0ABR5AMU6</accession>
<evidence type="ECO:0000256" key="4">
    <source>
        <dbReference type="ARBA" id="ARBA00022692"/>
    </source>
</evidence>
<name>A0ABR5AMU6_9BACL</name>
<keyword evidence="5 7" id="KW-1133">Transmembrane helix</keyword>
<dbReference type="PANTHER" id="PTHR33452:SF1">
    <property type="entry name" value="INNER MEMBRANE PROTEIN YPHA-RELATED"/>
    <property type="match status" value="1"/>
</dbReference>
<reference evidence="8 9" key="1">
    <citation type="submission" date="2014-12" db="EMBL/GenBank/DDBJ databases">
        <title>Draft genome sequence of Paenibacillus kamchatkensis strain B-2647.</title>
        <authorList>
            <person name="Karlyshev A.V."/>
            <person name="Kudryashova E.B."/>
        </authorList>
    </citation>
    <scope>NUCLEOTIDE SEQUENCE [LARGE SCALE GENOMIC DNA]</scope>
    <source>
        <strain evidence="8 9">VKM B-2647</strain>
    </source>
</reference>
<gene>
    <name evidence="8" type="ORF">SD70_01835</name>
</gene>
<dbReference type="RefSeq" id="WP_041045222.1">
    <property type="nucleotide sequence ID" value="NZ_JXAK01000002.1"/>
</dbReference>
<evidence type="ECO:0000256" key="2">
    <source>
        <dbReference type="ARBA" id="ARBA00006679"/>
    </source>
</evidence>
<keyword evidence="6 7" id="KW-0472">Membrane</keyword>
<comment type="similarity">
    <text evidence="2">Belongs to the DoxX family.</text>
</comment>
<comment type="subcellular location">
    <subcellularLocation>
        <location evidence="1">Cell membrane</location>
        <topology evidence="1">Multi-pass membrane protein</topology>
    </subcellularLocation>
</comment>
<keyword evidence="3" id="KW-1003">Cell membrane</keyword>